<evidence type="ECO:0000256" key="1">
    <source>
        <dbReference type="SAM" id="MobiDB-lite"/>
    </source>
</evidence>
<dbReference type="EMBL" id="KB405067">
    <property type="protein sequence ID" value="EMF55122.1"/>
    <property type="molecule type" value="Genomic_DNA"/>
</dbReference>
<sequence length="49" mass="5156">MLPDERGLLAAAPRASEERGGRVTGAGGPWPVRSARWGRLVFPAGRGRG</sequence>
<dbReference type="AlphaFoldDB" id="M3DER4"/>
<proteinExistence type="predicted"/>
<protein>
    <submittedName>
        <fullName evidence="2">Uncharacterized protein</fullName>
    </submittedName>
</protein>
<evidence type="ECO:0000313" key="3">
    <source>
        <dbReference type="Proteomes" id="UP000030760"/>
    </source>
</evidence>
<reference evidence="3" key="1">
    <citation type="journal article" date="2013" name="Genome Announc.">
        <title>Draft Genome Sequence of Streptomyces bottropensis ATCC 25435, a Bottromycin-Producing Actinomycete.</title>
        <authorList>
            <person name="Zhang H."/>
            <person name="Zhou W."/>
            <person name="Zhuang Y."/>
            <person name="Liang X."/>
            <person name="Liu T."/>
        </authorList>
    </citation>
    <scope>NUCLEOTIDE SEQUENCE [LARGE SCALE GENOMIC DNA]</scope>
    <source>
        <strain evidence="3">ATCC 25435</strain>
    </source>
</reference>
<accession>M3DER4</accession>
<feature type="region of interest" description="Disordered" evidence="1">
    <location>
        <begin position="1"/>
        <end position="30"/>
    </location>
</feature>
<gene>
    <name evidence="2" type="ORF">SBD_2435</name>
</gene>
<evidence type="ECO:0000313" key="2">
    <source>
        <dbReference type="EMBL" id="EMF55122.1"/>
    </source>
</evidence>
<dbReference type="Proteomes" id="UP000030760">
    <property type="component" value="Unassembled WGS sequence"/>
</dbReference>
<organism evidence="2 3">
    <name type="scientific">Streptomyces bottropensis ATCC 25435</name>
    <dbReference type="NCBI Taxonomy" id="1054862"/>
    <lineage>
        <taxon>Bacteria</taxon>
        <taxon>Bacillati</taxon>
        <taxon>Actinomycetota</taxon>
        <taxon>Actinomycetes</taxon>
        <taxon>Kitasatosporales</taxon>
        <taxon>Streptomycetaceae</taxon>
        <taxon>Streptomyces</taxon>
    </lineage>
</organism>
<name>M3DER4_9ACTN</name>